<reference evidence="1" key="1">
    <citation type="submission" date="2021-03" db="EMBL/GenBank/DDBJ databases">
        <title>Evolutionary priming and transition to the ectomycorrhizal habit in an iconic lineage of mushroom-forming fungi: is preadaptation a requirement?</title>
        <authorList>
            <consortium name="DOE Joint Genome Institute"/>
            <person name="Looney B.P."/>
            <person name="Miyauchi S."/>
            <person name="Morin E."/>
            <person name="Drula E."/>
            <person name="Courty P.E."/>
            <person name="Chicoki N."/>
            <person name="Fauchery L."/>
            <person name="Kohler A."/>
            <person name="Kuo A."/>
            <person name="LaButti K."/>
            <person name="Pangilinan J."/>
            <person name="Lipzen A."/>
            <person name="Riley R."/>
            <person name="Andreopoulos W."/>
            <person name="He G."/>
            <person name="Johnson J."/>
            <person name="Barry K.W."/>
            <person name="Grigoriev I.V."/>
            <person name="Nagy L."/>
            <person name="Hibbett D."/>
            <person name="Henrissat B."/>
            <person name="Matheny P.B."/>
            <person name="Labbe J."/>
            <person name="Martin A.F."/>
        </authorList>
    </citation>
    <scope>NUCLEOTIDE SEQUENCE</scope>
    <source>
        <strain evidence="1">BPL698</strain>
    </source>
</reference>
<proteinExistence type="predicted"/>
<gene>
    <name evidence="1" type="ORF">F5148DRAFT_1225947</name>
</gene>
<sequence>MHISHPFVIFCLTVLPSSLAAPGLLTKIHRYFNPEEMPGLPLPNDGRKTRQDKIQALHDWHAVYHKPHVPGYDPNMYVWNGNEDGWLTREDAEVYAFPYHNNNLYEQVLLAKQSRLQSKHS</sequence>
<evidence type="ECO:0000313" key="1">
    <source>
        <dbReference type="EMBL" id="KAI9455512.1"/>
    </source>
</evidence>
<accession>A0ACC0U0L2</accession>
<protein>
    <submittedName>
        <fullName evidence="1">Uncharacterized protein</fullName>
    </submittedName>
</protein>
<dbReference type="Proteomes" id="UP001207468">
    <property type="component" value="Unassembled WGS sequence"/>
</dbReference>
<name>A0ACC0U0L2_9AGAM</name>
<organism evidence="1 2">
    <name type="scientific">Russula earlei</name>
    <dbReference type="NCBI Taxonomy" id="71964"/>
    <lineage>
        <taxon>Eukaryota</taxon>
        <taxon>Fungi</taxon>
        <taxon>Dikarya</taxon>
        <taxon>Basidiomycota</taxon>
        <taxon>Agaricomycotina</taxon>
        <taxon>Agaricomycetes</taxon>
        <taxon>Russulales</taxon>
        <taxon>Russulaceae</taxon>
        <taxon>Russula</taxon>
    </lineage>
</organism>
<dbReference type="EMBL" id="JAGFNK010000250">
    <property type="protein sequence ID" value="KAI9455512.1"/>
    <property type="molecule type" value="Genomic_DNA"/>
</dbReference>
<evidence type="ECO:0000313" key="2">
    <source>
        <dbReference type="Proteomes" id="UP001207468"/>
    </source>
</evidence>
<comment type="caution">
    <text evidence="1">The sequence shown here is derived from an EMBL/GenBank/DDBJ whole genome shotgun (WGS) entry which is preliminary data.</text>
</comment>
<keyword evidence="2" id="KW-1185">Reference proteome</keyword>